<organism evidence="1">
    <name type="scientific">Anguilla anguilla</name>
    <name type="common">European freshwater eel</name>
    <name type="synonym">Muraena anguilla</name>
    <dbReference type="NCBI Taxonomy" id="7936"/>
    <lineage>
        <taxon>Eukaryota</taxon>
        <taxon>Metazoa</taxon>
        <taxon>Chordata</taxon>
        <taxon>Craniata</taxon>
        <taxon>Vertebrata</taxon>
        <taxon>Euteleostomi</taxon>
        <taxon>Actinopterygii</taxon>
        <taxon>Neopterygii</taxon>
        <taxon>Teleostei</taxon>
        <taxon>Anguilliformes</taxon>
        <taxon>Anguillidae</taxon>
        <taxon>Anguilla</taxon>
    </lineage>
</organism>
<name>A0A0E9UVS1_ANGAN</name>
<sequence length="19" mass="2271">MLMMCHKFVLCCRLLKITS</sequence>
<reference evidence="1" key="1">
    <citation type="submission" date="2014-11" db="EMBL/GenBank/DDBJ databases">
        <authorList>
            <person name="Amaro Gonzalez C."/>
        </authorList>
    </citation>
    <scope>NUCLEOTIDE SEQUENCE</scope>
</reference>
<protein>
    <submittedName>
        <fullName evidence="1">Uncharacterized protein</fullName>
    </submittedName>
</protein>
<dbReference type="AlphaFoldDB" id="A0A0E9UVS1"/>
<evidence type="ECO:0000313" key="1">
    <source>
        <dbReference type="EMBL" id="JAH69073.1"/>
    </source>
</evidence>
<reference evidence="1" key="2">
    <citation type="journal article" date="2015" name="Fish Shellfish Immunol.">
        <title>Early steps in the European eel (Anguilla anguilla)-Vibrio vulnificus interaction in the gills: Role of the RtxA13 toxin.</title>
        <authorList>
            <person name="Callol A."/>
            <person name="Pajuelo D."/>
            <person name="Ebbesson L."/>
            <person name="Teles M."/>
            <person name="MacKenzie S."/>
            <person name="Amaro C."/>
        </authorList>
    </citation>
    <scope>NUCLEOTIDE SEQUENCE</scope>
</reference>
<dbReference type="EMBL" id="GBXM01039504">
    <property type="protein sequence ID" value="JAH69073.1"/>
    <property type="molecule type" value="Transcribed_RNA"/>
</dbReference>
<proteinExistence type="predicted"/>
<accession>A0A0E9UVS1</accession>